<dbReference type="OrthoDB" id="792939at2"/>
<dbReference type="InterPro" id="IPR018490">
    <property type="entry name" value="cNMP-bd_dom_sf"/>
</dbReference>
<dbReference type="CDD" id="cd00038">
    <property type="entry name" value="CAP_ED"/>
    <property type="match status" value="1"/>
</dbReference>
<gene>
    <name evidence="2" type="ORF">SAMN05444266_103409</name>
</gene>
<sequence>MTDLADYLKSYFGMEEREIDIIRECFLPQTLRKHDYFLKAGQVCHTMSFQRSGLVRYYMDTPEKEVTQWISTPGYFITDLAGLVFDKPARYSIQALEDCELFSIDKRDYDRLAEKVPRWPQLERRFIARCFTYMEDRVFGLLSMTAEQRYKWLFDQHPAIFNQVPLQYLASMMGMTPETLSRIRKKQL</sequence>
<reference evidence="2 3" key="1">
    <citation type="submission" date="2016-11" db="EMBL/GenBank/DDBJ databases">
        <authorList>
            <person name="Jaros S."/>
            <person name="Januszkiewicz K."/>
            <person name="Wedrychowicz H."/>
        </authorList>
    </citation>
    <scope>NUCLEOTIDE SEQUENCE [LARGE SCALE GENOMIC DNA]</scope>
    <source>
        <strain evidence="2 3">DSM 27406</strain>
    </source>
</reference>
<evidence type="ECO:0000313" key="2">
    <source>
        <dbReference type="EMBL" id="SHL46180.1"/>
    </source>
</evidence>
<keyword evidence="2" id="KW-0418">Kinase</keyword>
<dbReference type="RefSeq" id="WP_073080217.1">
    <property type="nucleotide sequence ID" value="NZ_FRBL01000003.1"/>
</dbReference>
<organism evidence="2 3">
    <name type="scientific">Chitinophaga jiangningensis</name>
    <dbReference type="NCBI Taxonomy" id="1419482"/>
    <lineage>
        <taxon>Bacteria</taxon>
        <taxon>Pseudomonadati</taxon>
        <taxon>Bacteroidota</taxon>
        <taxon>Chitinophagia</taxon>
        <taxon>Chitinophagales</taxon>
        <taxon>Chitinophagaceae</taxon>
        <taxon>Chitinophaga</taxon>
    </lineage>
</organism>
<dbReference type="AlphaFoldDB" id="A0A1M7ATV1"/>
<dbReference type="Gene3D" id="2.60.120.10">
    <property type="entry name" value="Jelly Rolls"/>
    <property type="match status" value="1"/>
</dbReference>
<accession>A0A1M7ATV1</accession>
<dbReference type="EMBL" id="FRBL01000003">
    <property type="protein sequence ID" value="SHL46180.1"/>
    <property type="molecule type" value="Genomic_DNA"/>
</dbReference>
<dbReference type="InterPro" id="IPR000595">
    <property type="entry name" value="cNMP-bd_dom"/>
</dbReference>
<dbReference type="GO" id="GO:0016301">
    <property type="term" value="F:kinase activity"/>
    <property type="evidence" value="ECO:0007669"/>
    <property type="project" value="UniProtKB-KW"/>
</dbReference>
<dbReference type="STRING" id="1419482.SAMN05444266_103409"/>
<dbReference type="PROSITE" id="PS50042">
    <property type="entry name" value="CNMP_BINDING_3"/>
    <property type="match status" value="1"/>
</dbReference>
<name>A0A1M7ATV1_9BACT</name>
<dbReference type="InterPro" id="IPR014710">
    <property type="entry name" value="RmlC-like_jellyroll"/>
</dbReference>
<proteinExistence type="predicted"/>
<dbReference type="Proteomes" id="UP000184420">
    <property type="component" value="Unassembled WGS sequence"/>
</dbReference>
<keyword evidence="3" id="KW-1185">Reference proteome</keyword>
<protein>
    <submittedName>
        <fullName evidence="2">cAMP-binding domain of CRP or a regulatory subunit of cAMP-dependent protein kinases</fullName>
    </submittedName>
</protein>
<evidence type="ECO:0000259" key="1">
    <source>
        <dbReference type="PROSITE" id="PS50042"/>
    </source>
</evidence>
<evidence type="ECO:0000313" key="3">
    <source>
        <dbReference type="Proteomes" id="UP000184420"/>
    </source>
</evidence>
<dbReference type="SUPFAM" id="SSF51206">
    <property type="entry name" value="cAMP-binding domain-like"/>
    <property type="match status" value="1"/>
</dbReference>
<feature type="domain" description="Cyclic nucleotide-binding" evidence="1">
    <location>
        <begin position="10"/>
        <end position="112"/>
    </location>
</feature>
<keyword evidence="2" id="KW-0808">Transferase</keyword>
<dbReference type="Pfam" id="PF00027">
    <property type="entry name" value="cNMP_binding"/>
    <property type="match status" value="1"/>
</dbReference>